<keyword evidence="7" id="KW-1185">Reference proteome</keyword>
<name>A0AAU9PSM0_9ASTR</name>
<dbReference type="InterPro" id="IPR001830">
    <property type="entry name" value="Glyco_trans_20"/>
</dbReference>
<evidence type="ECO:0000256" key="5">
    <source>
        <dbReference type="ARBA" id="ARBA00022679"/>
    </source>
</evidence>
<dbReference type="PANTHER" id="PTHR10788:SF125">
    <property type="entry name" value="ALPHA,ALPHA-TREHALOSE-PHOSPHATE SYNTHASE (UDP-FORMING)"/>
    <property type="match status" value="1"/>
</dbReference>
<dbReference type="EC" id="2.4.1.15" evidence="3"/>
<dbReference type="Proteomes" id="UP001157418">
    <property type="component" value="Unassembled WGS sequence"/>
</dbReference>
<dbReference type="Gene3D" id="3.40.50.2000">
    <property type="entry name" value="Glycogen Phosphorylase B"/>
    <property type="match status" value="1"/>
</dbReference>
<comment type="similarity">
    <text evidence="1">In the N-terminal section; belongs to the glycosyltransferase 20 family.</text>
</comment>
<evidence type="ECO:0000256" key="1">
    <source>
        <dbReference type="ARBA" id="ARBA00005409"/>
    </source>
</evidence>
<keyword evidence="4" id="KW-0328">Glycosyltransferase</keyword>
<protein>
    <recommendedName>
        <fullName evidence="3">alpha,alpha-trehalose-phosphate synthase (UDP-forming)</fullName>
        <ecNumber evidence="3">2.4.1.15</ecNumber>
    </recommendedName>
</protein>
<dbReference type="Pfam" id="PF00982">
    <property type="entry name" value="Glyco_transf_20"/>
    <property type="match status" value="1"/>
</dbReference>
<evidence type="ECO:0000256" key="3">
    <source>
        <dbReference type="ARBA" id="ARBA00012538"/>
    </source>
</evidence>
<gene>
    <name evidence="6" type="ORF">LVIROSA_LOCUS38590</name>
</gene>
<proteinExistence type="inferred from homology"/>
<evidence type="ECO:0000313" key="7">
    <source>
        <dbReference type="Proteomes" id="UP001157418"/>
    </source>
</evidence>
<dbReference type="PANTHER" id="PTHR10788">
    <property type="entry name" value="TREHALOSE-6-PHOSPHATE SYNTHASE"/>
    <property type="match status" value="1"/>
</dbReference>
<evidence type="ECO:0000313" key="6">
    <source>
        <dbReference type="EMBL" id="CAH1453340.1"/>
    </source>
</evidence>
<dbReference type="GO" id="GO:0003825">
    <property type="term" value="F:alpha,alpha-trehalose-phosphate synthase (UDP-forming) activity"/>
    <property type="evidence" value="ECO:0007669"/>
    <property type="project" value="UniProtKB-EC"/>
</dbReference>
<dbReference type="GO" id="GO:0005829">
    <property type="term" value="C:cytosol"/>
    <property type="evidence" value="ECO:0007669"/>
    <property type="project" value="TreeGrafter"/>
</dbReference>
<evidence type="ECO:0000256" key="4">
    <source>
        <dbReference type="ARBA" id="ARBA00022676"/>
    </source>
</evidence>
<organism evidence="6 7">
    <name type="scientific">Lactuca virosa</name>
    <dbReference type="NCBI Taxonomy" id="75947"/>
    <lineage>
        <taxon>Eukaryota</taxon>
        <taxon>Viridiplantae</taxon>
        <taxon>Streptophyta</taxon>
        <taxon>Embryophyta</taxon>
        <taxon>Tracheophyta</taxon>
        <taxon>Spermatophyta</taxon>
        <taxon>Magnoliopsida</taxon>
        <taxon>eudicotyledons</taxon>
        <taxon>Gunneridae</taxon>
        <taxon>Pentapetalae</taxon>
        <taxon>asterids</taxon>
        <taxon>campanulids</taxon>
        <taxon>Asterales</taxon>
        <taxon>Asteraceae</taxon>
        <taxon>Cichorioideae</taxon>
        <taxon>Cichorieae</taxon>
        <taxon>Lactucinae</taxon>
        <taxon>Lactuca</taxon>
    </lineage>
</organism>
<dbReference type="FunFam" id="3.40.50.2000:FF:000046">
    <property type="entry name" value="alpha,alpha-trehalose-phosphate synthase [UDP-forming] 1"/>
    <property type="match status" value="1"/>
</dbReference>
<reference evidence="6 7" key="1">
    <citation type="submission" date="2022-01" db="EMBL/GenBank/DDBJ databases">
        <authorList>
            <person name="Xiong W."/>
            <person name="Schranz E."/>
        </authorList>
    </citation>
    <scope>NUCLEOTIDE SEQUENCE [LARGE SCALE GENOMIC DNA]</scope>
</reference>
<dbReference type="SUPFAM" id="SSF53756">
    <property type="entry name" value="UDP-Glycosyltransferase/glycogen phosphorylase"/>
    <property type="match status" value="1"/>
</dbReference>
<sequence length="408" mass="47091">MSRIERLMRERELRTKNKASYSNEAIDLEPHLREGDDYMEEYLKGGSSARDEWEKPDEGLFTERLLVVANRLPVSAVRTGEESWSLEVSHDEYVSALLGVKDVVVKWIGWVGVNVPDELGQRSLTKALAQKRCIPVFLDEETVHQYYNGYCKNILWPLFHYLGLPQEDRLATSGTFQSQFDGYKRANQMFADVVTFHYEEGDAVWCHNYHLMFLPKYLKEYNSNMKVVWFLHTPFPSSEIHRTLPSRSELLRAVLAADLVGFQTYDYARHFVSACTHILGVEGTLDGIEDEGRLTRVAAFPIGQDSNRFIRALETPLVKDHIKELKERFFGRKYSWIITHYEAKLLLGRPSLFKEFTQVTKSPSQQCIILTPSYSVEALEKDRGVAEHVILVEKTNIHPFLFSIQSLS</sequence>
<evidence type="ECO:0000256" key="2">
    <source>
        <dbReference type="ARBA" id="ARBA00006330"/>
    </source>
</evidence>
<dbReference type="EMBL" id="CAKMRJ010005745">
    <property type="protein sequence ID" value="CAH1453340.1"/>
    <property type="molecule type" value="Genomic_DNA"/>
</dbReference>
<dbReference type="GO" id="GO:0004805">
    <property type="term" value="F:trehalose-phosphatase activity"/>
    <property type="evidence" value="ECO:0007669"/>
    <property type="project" value="TreeGrafter"/>
</dbReference>
<keyword evidence="5" id="KW-0808">Transferase</keyword>
<accession>A0AAU9PSM0</accession>
<comment type="similarity">
    <text evidence="2">In the C-terminal section; belongs to the trehalose phosphatase family.</text>
</comment>
<comment type="caution">
    <text evidence="6">The sequence shown here is derived from an EMBL/GenBank/DDBJ whole genome shotgun (WGS) entry which is preliminary data.</text>
</comment>
<dbReference type="GO" id="GO:0005992">
    <property type="term" value="P:trehalose biosynthetic process"/>
    <property type="evidence" value="ECO:0007669"/>
    <property type="project" value="InterPro"/>
</dbReference>
<dbReference type="AlphaFoldDB" id="A0AAU9PSM0"/>